<keyword evidence="2" id="KW-1185">Reference proteome</keyword>
<reference evidence="1" key="1">
    <citation type="submission" date="2023-11" db="EMBL/GenBank/DDBJ databases">
        <authorList>
            <person name="Poullet M."/>
        </authorList>
    </citation>
    <scope>NUCLEOTIDE SEQUENCE</scope>
    <source>
        <strain evidence="1">E1834</strain>
    </source>
</reference>
<gene>
    <name evidence="1" type="ORF">MENTE1834_LOCUS33929</name>
</gene>
<protein>
    <submittedName>
        <fullName evidence="1">Uncharacterized protein</fullName>
    </submittedName>
</protein>
<proteinExistence type="predicted"/>
<organism evidence="1 2">
    <name type="scientific">Meloidogyne enterolobii</name>
    <name type="common">Root-knot nematode worm</name>
    <name type="synonym">Meloidogyne mayaguensis</name>
    <dbReference type="NCBI Taxonomy" id="390850"/>
    <lineage>
        <taxon>Eukaryota</taxon>
        <taxon>Metazoa</taxon>
        <taxon>Ecdysozoa</taxon>
        <taxon>Nematoda</taxon>
        <taxon>Chromadorea</taxon>
        <taxon>Rhabditida</taxon>
        <taxon>Tylenchina</taxon>
        <taxon>Tylenchomorpha</taxon>
        <taxon>Tylenchoidea</taxon>
        <taxon>Meloidogynidae</taxon>
        <taxon>Meloidogyninae</taxon>
        <taxon>Meloidogyne</taxon>
    </lineage>
</organism>
<sequence>MPAKIFLQKNFFLNFYALFVLFCLKCASVILLKVFTGLHILALRKSAKIYSSIKDGKKEFLNNFLPTFLKLFLSFYQLKSNFLQTFFELFLNYLFSNFSQTYYTNFFRTFFRLNPTQLVLKHFPIFLKHFINFFLTFFEPCFNFLQLFINHSSTFFQTYSLTTYFPKLKFPLVFGVISVKKFF</sequence>
<accession>A0ACB1A4S6</accession>
<evidence type="ECO:0000313" key="1">
    <source>
        <dbReference type="EMBL" id="CAK5086432.1"/>
    </source>
</evidence>
<name>A0ACB1A4S6_MELEN</name>
<dbReference type="Proteomes" id="UP001497535">
    <property type="component" value="Unassembled WGS sequence"/>
</dbReference>
<dbReference type="EMBL" id="CAVMJV010000060">
    <property type="protein sequence ID" value="CAK5086432.1"/>
    <property type="molecule type" value="Genomic_DNA"/>
</dbReference>
<evidence type="ECO:0000313" key="2">
    <source>
        <dbReference type="Proteomes" id="UP001497535"/>
    </source>
</evidence>
<comment type="caution">
    <text evidence="1">The sequence shown here is derived from an EMBL/GenBank/DDBJ whole genome shotgun (WGS) entry which is preliminary data.</text>
</comment>